<dbReference type="GO" id="GO:0039502">
    <property type="term" value="P:symbiont-mediated suppression of host type I interferon-mediated signaling pathway"/>
    <property type="evidence" value="ECO:0007669"/>
    <property type="project" value="UniProtKB-UniRule"/>
</dbReference>
<evidence type="ECO:0000256" key="16">
    <source>
        <dbReference type="HAMAP-Rule" id="MF_04006"/>
    </source>
</evidence>
<dbReference type="GO" id="GO:0006351">
    <property type="term" value="P:DNA-templated transcription"/>
    <property type="evidence" value="ECO:0007669"/>
    <property type="project" value="UniProtKB-UniRule"/>
</dbReference>
<evidence type="ECO:0000256" key="2">
    <source>
        <dbReference type="ARBA" id="ARBA00022518"/>
    </source>
</evidence>
<accession>A0A385PLD3</accession>
<evidence type="ECO:0000256" key="13">
    <source>
        <dbReference type="ARBA" id="ARBA00023200"/>
    </source>
</evidence>
<proteinExistence type="inferred from homology"/>
<evidence type="ECO:0000256" key="10">
    <source>
        <dbReference type="ARBA" id="ARBA00023125"/>
    </source>
</evidence>
<evidence type="ECO:0000256" key="8">
    <source>
        <dbReference type="ARBA" id="ARBA00022833"/>
    </source>
</evidence>
<evidence type="ECO:0000256" key="3">
    <source>
        <dbReference type="ARBA" id="ARBA00022562"/>
    </source>
</evidence>
<comment type="subunit">
    <text evidence="16">Forms homodimers. Interacts with ubiquitin-protein ligase UBE3A/E6-AP; this interaction stimulates UBE3A ubiquitin activity. Interacts with host BAK1.</text>
</comment>
<keyword evidence="9 16" id="KW-0805">Transcription regulation</keyword>
<keyword evidence="4 16" id="KW-0945">Host-virus interaction</keyword>
<keyword evidence="8 16" id="KW-0862">Zinc</keyword>
<evidence type="ECO:0000256" key="14">
    <source>
        <dbReference type="ARBA" id="ARBA00023280"/>
    </source>
</evidence>
<evidence type="ECO:0000256" key="12">
    <source>
        <dbReference type="ARBA" id="ARBA00023163"/>
    </source>
</evidence>
<evidence type="ECO:0000256" key="15">
    <source>
        <dbReference type="ARBA" id="ARBA00023323"/>
    </source>
</evidence>
<gene>
    <name evidence="16" type="primary">E6</name>
</gene>
<feature type="zinc finger region" evidence="16">
    <location>
        <begin position="100"/>
        <end position="136"/>
    </location>
</feature>
<keyword evidence="3 16" id="KW-1048">Host nucleus</keyword>
<reference evidence="18" key="1">
    <citation type="journal article" date="2018" name="Nat. Med.">
        <title>Expanded skin virome in DOCK8-deficient patients.</title>
        <authorList>
            <consortium name="NISC Comparative Sequencing Program"/>
            <person name="Tirosh O."/>
            <person name="Conlan S."/>
            <person name="Deming C."/>
            <person name="Lee-Lin S.Q."/>
            <person name="Huang X."/>
            <person name="Su H.C."/>
            <person name="Freeman A.F."/>
            <person name="Segre J.A."/>
            <person name="Kong H.H."/>
        </authorList>
    </citation>
    <scope>NUCLEOTIDE SEQUENCE</scope>
    <source>
        <strain evidence="18">HPV-mSK_246</strain>
    </source>
</reference>
<name>A0A385PLD3_9PAPI</name>
<evidence type="ECO:0000256" key="11">
    <source>
        <dbReference type="ARBA" id="ARBA00023159"/>
    </source>
</evidence>
<keyword evidence="5 16" id="KW-1090">Inhibition of host innate immune response by virus</keyword>
<dbReference type="GO" id="GO:0052170">
    <property type="term" value="P:symbiont-mediated suppression of host innate immune response"/>
    <property type="evidence" value="ECO:0007669"/>
    <property type="project" value="UniProtKB-KW"/>
</dbReference>
<dbReference type="HAMAP" id="MF_04006">
    <property type="entry name" value="HPV_E6"/>
    <property type="match status" value="1"/>
</dbReference>
<comment type="subcellular location">
    <subcellularLocation>
        <location evidence="16 17">Host cytoplasm</location>
    </subcellularLocation>
    <subcellularLocation>
        <location evidence="16 17">Host nucleus</location>
    </subcellularLocation>
</comment>
<dbReference type="InterPro" id="IPR038575">
    <property type="entry name" value="E6_sf"/>
</dbReference>
<evidence type="ECO:0000256" key="6">
    <source>
        <dbReference type="ARBA" id="ARBA00022723"/>
    </source>
</evidence>
<dbReference type="GO" id="GO:0006355">
    <property type="term" value="P:regulation of DNA-templated transcription"/>
    <property type="evidence" value="ECO:0007669"/>
    <property type="project" value="UniProtKB-UniRule"/>
</dbReference>
<keyword evidence="13 16" id="KW-1035">Host cytoplasm</keyword>
<comment type="caution">
    <text evidence="16">Lacks conserved residue(s) required for the propagation of feature annotation.</text>
</comment>
<evidence type="ECO:0000256" key="7">
    <source>
        <dbReference type="ARBA" id="ARBA00022771"/>
    </source>
</evidence>
<evidence type="ECO:0000256" key="5">
    <source>
        <dbReference type="ARBA" id="ARBA00022632"/>
    </source>
</evidence>
<keyword evidence="7 16" id="KW-0863">Zinc-finger</keyword>
<evidence type="ECO:0000313" key="18">
    <source>
        <dbReference type="EMBL" id="AYA94741.1"/>
    </source>
</evidence>
<keyword evidence="6 16" id="KW-0479">Metal-binding</keyword>
<dbReference type="Gene3D" id="3.30.240.40">
    <property type="entry name" value="E6 early regulatory protein"/>
    <property type="match status" value="2"/>
</dbReference>
<dbReference type="GO" id="GO:0003677">
    <property type="term" value="F:DNA binding"/>
    <property type="evidence" value="ECO:0007669"/>
    <property type="project" value="UniProtKB-UniRule"/>
</dbReference>
<sequence length="145" mass="17278">MAELFPLSLDKYCRTFCISFFDLKLLCLFCKSYLSVLDLAGFYHKDLCLVWRQKICYACCCPCLRLLARYERENYCICECTGTTLECLVKKTLQDVIIRCVFCLQKLDYAEKVYCCRNNIKFCLVRGHWRGYCRNCVRSYDWQCT</sequence>
<dbReference type="GO" id="GO:0030430">
    <property type="term" value="C:host cell cytoplasm"/>
    <property type="evidence" value="ECO:0007669"/>
    <property type="project" value="UniProtKB-SubCell"/>
</dbReference>
<evidence type="ECO:0000256" key="4">
    <source>
        <dbReference type="ARBA" id="ARBA00022581"/>
    </source>
</evidence>
<dbReference type="InterPro" id="IPR001334">
    <property type="entry name" value="E6"/>
</dbReference>
<feature type="zinc finger region" evidence="16">
    <location>
        <begin position="27"/>
        <end position="63"/>
    </location>
</feature>
<evidence type="ECO:0000256" key="1">
    <source>
        <dbReference type="ARBA" id="ARBA00006346"/>
    </source>
</evidence>
<dbReference type="Pfam" id="PF00518">
    <property type="entry name" value="E6"/>
    <property type="match status" value="1"/>
</dbReference>
<dbReference type="GO" id="GO:0008270">
    <property type="term" value="F:zinc ion binding"/>
    <property type="evidence" value="ECO:0007669"/>
    <property type="project" value="UniProtKB-KW"/>
</dbReference>
<keyword evidence="11 16" id="KW-0010">Activator</keyword>
<evidence type="ECO:0000256" key="17">
    <source>
        <dbReference type="RuleBase" id="RU363123"/>
    </source>
</evidence>
<dbReference type="EMBL" id="MH777385">
    <property type="protein sequence ID" value="AYA94741.1"/>
    <property type="molecule type" value="Genomic_DNA"/>
</dbReference>
<keyword evidence="12 16" id="KW-0804">Transcription</keyword>
<dbReference type="GO" id="GO:0042025">
    <property type="term" value="C:host cell nucleus"/>
    <property type="evidence" value="ECO:0007669"/>
    <property type="project" value="UniProtKB-SubCell"/>
</dbReference>
<keyword evidence="14 16" id="KW-0899">Viral immunoevasion</keyword>
<keyword evidence="15 16" id="KW-1119">Modulation of host cell apoptosis by virus</keyword>
<comment type="function">
    <text evidence="16">Plays a major role in the induction and maintenance of cellular transformation. E6 associates with host UBE3A/E6-AP ubiquitin-protein ligase and modulates its activity. Protects host keratinocytes from apoptosis by mediating the degradation of host BAK1. May also inhibit host immune response.</text>
</comment>
<evidence type="ECO:0000256" key="9">
    <source>
        <dbReference type="ARBA" id="ARBA00023015"/>
    </source>
</evidence>
<dbReference type="SUPFAM" id="SSF161229">
    <property type="entry name" value="E6 C-terminal domain-like"/>
    <property type="match status" value="2"/>
</dbReference>
<keyword evidence="10 16" id="KW-0238">DNA-binding</keyword>
<dbReference type="GO" id="GO:0039648">
    <property type="term" value="P:symbiont-mediated perturbation of host ubiquitin-like protein modification"/>
    <property type="evidence" value="ECO:0007669"/>
    <property type="project" value="UniProtKB-UniRule"/>
</dbReference>
<keyword evidence="2 16" id="KW-0244">Early protein</keyword>
<comment type="similarity">
    <text evidence="1 16 17">Belongs to the papillomaviridae E6 protein family.</text>
</comment>
<dbReference type="GO" id="GO:0052150">
    <property type="term" value="P:symbiont-mediated perturbation of host apoptosis"/>
    <property type="evidence" value="ECO:0007669"/>
    <property type="project" value="UniProtKB-KW"/>
</dbReference>
<protein>
    <recommendedName>
        <fullName evidence="16 17">Protein E6</fullName>
    </recommendedName>
</protein>
<organism evidence="18">
    <name type="scientific">Human papillomavirus</name>
    <dbReference type="NCBI Taxonomy" id="10566"/>
    <lineage>
        <taxon>Viruses</taxon>
        <taxon>Monodnaviria</taxon>
        <taxon>Shotokuvirae</taxon>
        <taxon>Cossaviricota</taxon>
        <taxon>Papovaviricetes</taxon>
        <taxon>Zurhausenvirales</taxon>
        <taxon>Papillomaviridae</taxon>
    </lineage>
</organism>